<protein>
    <submittedName>
        <fullName evidence="2">Helix-turn-helix domain-containing protein</fullName>
    </submittedName>
</protein>
<accession>A0A9D2LKC7</accession>
<evidence type="ECO:0000313" key="3">
    <source>
        <dbReference type="Proteomes" id="UP000823824"/>
    </source>
</evidence>
<proteinExistence type="predicted"/>
<reference evidence="2" key="2">
    <citation type="submission" date="2021-04" db="EMBL/GenBank/DDBJ databases">
        <authorList>
            <person name="Gilroy R."/>
        </authorList>
    </citation>
    <scope>NUCLEOTIDE SEQUENCE</scope>
    <source>
        <strain evidence="2">ChiBcec18-1249</strain>
    </source>
</reference>
<organism evidence="2 3">
    <name type="scientific">Candidatus Oscillibacter excrementigallinarum</name>
    <dbReference type="NCBI Taxonomy" id="2838716"/>
    <lineage>
        <taxon>Bacteria</taxon>
        <taxon>Bacillati</taxon>
        <taxon>Bacillota</taxon>
        <taxon>Clostridia</taxon>
        <taxon>Eubacteriales</taxon>
        <taxon>Oscillospiraceae</taxon>
        <taxon>Oscillibacter</taxon>
    </lineage>
</organism>
<dbReference type="EMBL" id="DWZJ01000106">
    <property type="protein sequence ID" value="HJB14353.1"/>
    <property type="molecule type" value="Genomic_DNA"/>
</dbReference>
<evidence type="ECO:0000256" key="1">
    <source>
        <dbReference type="SAM" id="MobiDB-lite"/>
    </source>
</evidence>
<gene>
    <name evidence="2" type="ORF">H9787_11680</name>
</gene>
<feature type="region of interest" description="Disordered" evidence="1">
    <location>
        <begin position="95"/>
        <end position="124"/>
    </location>
</feature>
<reference evidence="2" key="1">
    <citation type="journal article" date="2021" name="PeerJ">
        <title>Extensive microbial diversity within the chicken gut microbiome revealed by metagenomics and culture.</title>
        <authorList>
            <person name="Gilroy R."/>
            <person name="Ravi A."/>
            <person name="Getino M."/>
            <person name="Pursley I."/>
            <person name="Horton D.L."/>
            <person name="Alikhan N.F."/>
            <person name="Baker D."/>
            <person name="Gharbi K."/>
            <person name="Hall N."/>
            <person name="Watson M."/>
            <person name="Adriaenssens E.M."/>
            <person name="Foster-Nyarko E."/>
            <person name="Jarju S."/>
            <person name="Secka A."/>
            <person name="Antonio M."/>
            <person name="Oren A."/>
            <person name="Chaudhuri R.R."/>
            <person name="La Ragione R."/>
            <person name="Hildebrand F."/>
            <person name="Pallen M.J."/>
        </authorList>
    </citation>
    <scope>NUCLEOTIDE SEQUENCE</scope>
    <source>
        <strain evidence="2">ChiBcec18-1249</strain>
    </source>
</reference>
<name>A0A9D2LKC7_9FIRM</name>
<dbReference type="AlphaFoldDB" id="A0A9D2LKC7"/>
<sequence length="177" mass="19566">MHMTDDEIRSSMRKAQNPAEQVKVLAELNACSEAEVRAKLEELGIAVPAKKPKVWKFDTDRARQLLAEGRTDLEAAEMLGISKQTFGDWRRAMGLPINSEPHRPVRRKKAAPGPGPAVPASREPGTMTAARMAEIFATLAQWHPDAAVSFGEQDIRRVELVSTYEGAGEPVLRVRIE</sequence>
<evidence type="ECO:0000313" key="2">
    <source>
        <dbReference type="EMBL" id="HJB14353.1"/>
    </source>
</evidence>
<dbReference type="Proteomes" id="UP000823824">
    <property type="component" value="Unassembled WGS sequence"/>
</dbReference>
<comment type="caution">
    <text evidence="2">The sequence shown here is derived from an EMBL/GenBank/DDBJ whole genome shotgun (WGS) entry which is preliminary data.</text>
</comment>